<organism evidence="6 7">
    <name type="scientific">Pseudonocardia alaniniphila</name>
    <dbReference type="NCBI Taxonomy" id="75291"/>
    <lineage>
        <taxon>Bacteria</taxon>
        <taxon>Bacillati</taxon>
        <taxon>Actinomycetota</taxon>
        <taxon>Actinomycetes</taxon>
        <taxon>Pseudonocardiales</taxon>
        <taxon>Pseudonocardiaceae</taxon>
        <taxon>Pseudonocardia</taxon>
    </lineage>
</organism>
<dbReference type="InterPro" id="IPR001279">
    <property type="entry name" value="Metallo-B-lactamas"/>
</dbReference>
<dbReference type="Proteomes" id="UP001299970">
    <property type="component" value="Unassembled WGS sequence"/>
</dbReference>
<evidence type="ECO:0000313" key="6">
    <source>
        <dbReference type="EMBL" id="MCH6165062.1"/>
    </source>
</evidence>
<keyword evidence="4" id="KW-0862">Zinc</keyword>
<comment type="caution">
    <text evidence="6">The sequence shown here is derived from an EMBL/GenBank/DDBJ whole genome shotgun (WGS) entry which is preliminary data.</text>
</comment>
<keyword evidence="3" id="KW-0378">Hydrolase</keyword>
<keyword evidence="2" id="KW-0479">Metal-binding</keyword>
<evidence type="ECO:0000256" key="2">
    <source>
        <dbReference type="ARBA" id="ARBA00022723"/>
    </source>
</evidence>
<dbReference type="CDD" id="cd16277">
    <property type="entry name" value="metallo-hydrolase-like_MBL-fold"/>
    <property type="match status" value="1"/>
</dbReference>
<dbReference type="EMBL" id="JAKXMK010000004">
    <property type="protein sequence ID" value="MCH6165062.1"/>
    <property type="molecule type" value="Genomic_DNA"/>
</dbReference>
<dbReference type="SMART" id="SM00849">
    <property type="entry name" value="Lactamase_B"/>
    <property type="match status" value="1"/>
</dbReference>
<dbReference type="PANTHER" id="PTHR42978:SF6">
    <property type="entry name" value="QUORUM-QUENCHING LACTONASE YTNP-RELATED"/>
    <property type="match status" value="1"/>
</dbReference>
<evidence type="ECO:0000256" key="3">
    <source>
        <dbReference type="ARBA" id="ARBA00022801"/>
    </source>
</evidence>
<keyword evidence="7" id="KW-1185">Reference proteome</keyword>
<proteinExistence type="inferred from homology"/>
<sequence length="282" mass="30786">MLWNVDGVRITRVVEHVMPFAVDFFAEATPAHVAAEPWLVPDFVDSRGWYLMSFHTFVIEAGGRCIVVDTCTGNSKDRPLIPEFDHQRRPFLADLAAAGFVPESVDMVVCTHLHVDHVGWNTCLEDGRWIPTFPRARYLFGAADIDHWSNSEDPLHASAFADSVQPVIDAGLVEPVVADTSLTAEVRIRTSPGHTPGHLSVWIGDSCVITGDVVHHPIQLRYPEWTASGDLDPDAARATRRELLAAAASTNALVLGTHFAGTSAGRVLLTEDGYRFAPETAG</sequence>
<dbReference type="Gene3D" id="3.60.15.10">
    <property type="entry name" value="Ribonuclease Z/Hydroxyacylglutathione hydrolase-like"/>
    <property type="match status" value="1"/>
</dbReference>
<feature type="domain" description="Metallo-beta-lactamase" evidence="5">
    <location>
        <begin position="53"/>
        <end position="258"/>
    </location>
</feature>
<evidence type="ECO:0000256" key="1">
    <source>
        <dbReference type="ARBA" id="ARBA00007749"/>
    </source>
</evidence>
<name>A0ABS9T948_9PSEU</name>
<dbReference type="SUPFAM" id="SSF56281">
    <property type="entry name" value="Metallo-hydrolase/oxidoreductase"/>
    <property type="match status" value="1"/>
</dbReference>
<accession>A0ABS9T948</accession>
<evidence type="ECO:0000256" key="4">
    <source>
        <dbReference type="ARBA" id="ARBA00022833"/>
    </source>
</evidence>
<dbReference type="RefSeq" id="WP_241035098.1">
    <property type="nucleotide sequence ID" value="NZ_BAAAJF010000018.1"/>
</dbReference>
<protein>
    <submittedName>
        <fullName evidence="6">MBL fold metallo-hydrolase</fullName>
    </submittedName>
</protein>
<gene>
    <name evidence="6" type="ORF">MMF94_05145</name>
</gene>
<comment type="similarity">
    <text evidence="1">Belongs to the metallo-beta-lactamase superfamily.</text>
</comment>
<dbReference type="InterPro" id="IPR036866">
    <property type="entry name" value="RibonucZ/Hydroxyglut_hydro"/>
</dbReference>
<evidence type="ECO:0000313" key="7">
    <source>
        <dbReference type="Proteomes" id="UP001299970"/>
    </source>
</evidence>
<reference evidence="6 7" key="1">
    <citation type="submission" date="2022-03" db="EMBL/GenBank/DDBJ databases">
        <title>Pseudonocardia alaer sp. nov., a novel actinomycete isolated from reed forest soil.</title>
        <authorList>
            <person name="Wang L."/>
        </authorList>
    </citation>
    <scope>NUCLEOTIDE SEQUENCE [LARGE SCALE GENOMIC DNA]</scope>
    <source>
        <strain evidence="6 7">Y-16303</strain>
    </source>
</reference>
<dbReference type="PANTHER" id="PTHR42978">
    <property type="entry name" value="QUORUM-QUENCHING LACTONASE YTNP-RELATED-RELATED"/>
    <property type="match status" value="1"/>
</dbReference>
<evidence type="ECO:0000259" key="5">
    <source>
        <dbReference type="SMART" id="SM00849"/>
    </source>
</evidence>
<dbReference type="InterPro" id="IPR051013">
    <property type="entry name" value="MBL_superfamily_lactonases"/>
</dbReference>
<dbReference type="Pfam" id="PF00753">
    <property type="entry name" value="Lactamase_B"/>
    <property type="match status" value="1"/>
</dbReference>